<dbReference type="CDD" id="cd06171">
    <property type="entry name" value="Sigma70_r4"/>
    <property type="match status" value="1"/>
</dbReference>
<evidence type="ECO:0000313" key="7">
    <source>
        <dbReference type="EMBL" id="SHE98992.1"/>
    </source>
</evidence>
<evidence type="ECO:0000259" key="5">
    <source>
        <dbReference type="Pfam" id="PF04542"/>
    </source>
</evidence>
<keyword evidence="2" id="KW-0805">Transcription regulation</keyword>
<dbReference type="Gene3D" id="1.10.10.10">
    <property type="entry name" value="Winged helix-like DNA-binding domain superfamily/Winged helix DNA-binding domain"/>
    <property type="match status" value="1"/>
</dbReference>
<organism evidence="7 8">
    <name type="scientific">Marinitoga hydrogenitolerans (strain DSM 16785 / JCM 12826 / AT1271)</name>
    <dbReference type="NCBI Taxonomy" id="1122195"/>
    <lineage>
        <taxon>Bacteria</taxon>
        <taxon>Thermotogati</taxon>
        <taxon>Thermotogota</taxon>
        <taxon>Thermotogae</taxon>
        <taxon>Petrotogales</taxon>
        <taxon>Petrotogaceae</taxon>
        <taxon>Marinitoga</taxon>
    </lineage>
</organism>
<dbReference type="InterPro" id="IPR013249">
    <property type="entry name" value="RNA_pol_sigma70_r4_t2"/>
</dbReference>
<feature type="domain" description="RNA polymerase sigma factor 70 region 4 type 2" evidence="6">
    <location>
        <begin position="124"/>
        <end position="175"/>
    </location>
</feature>
<dbReference type="InterPro" id="IPR013324">
    <property type="entry name" value="RNA_pol_sigma_r3/r4-like"/>
</dbReference>
<dbReference type="RefSeq" id="WP_072865149.1">
    <property type="nucleotide sequence ID" value="NZ_FQUI01000026.1"/>
</dbReference>
<evidence type="ECO:0000256" key="3">
    <source>
        <dbReference type="ARBA" id="ARBA00023082"/>
    </source>
</evidence>
<dbReference type="PANTHER" id="PTHR43133:SF51">
    <property type="entry name" value="RNA POLYMERASE SIGMA FACTOR"/>
    <property type="match status" value="1"/>
</dbReference>
<evidence type="ECO:0000256" key="4">
    <source>
        <dbReference type="ARBA" id="ARBA00023163"/>
    </source>
</evidence>
<dbReference type="SUPFAM" id="SSF88659">
    <property type="entry name" value="Sigma3 and sigma4 domains of RNA polymerase sigma factors"/>
    <property type="match status" value="1"/>
</dbReference>
<comment type="similarity">
    <text evidence="1">Belongs to the sigma-70 factor family. ECF subfamily.</text>
</comment>
<name>A0A1M4Y0I0_MARH1</name>
<dbReference type="PANTHER" id="PTHR43133">
    <property type="entry name" value="RNA POLYMERASE ECF-TYPE SIGMA FACTO"/>
    <property type="match status" value="1"/>
</dbReference>
<feature type="domain" description="RNA polymerase sigma-70 region 2" evidence="5">
    <location>
        <begin position="21"/>
        <end position="87"/>
    </location>
</feature>
<dbReference type="GO" id="GO:0016987">
    <property type="term" value="F:sigma factor activity"/>
    <property type="evidence" value="ECO:0007669"/>
    <property type="project" value="UniProtKB-KW"/>
</dbReference>
<dbReference type="GO" id="GO:0003677">
    <property type="term" value="F:DNA binding"/>
    <property type="evidence" value="ECO:0007669"/>
    <property type="project" value="InterPro"/>
</dbReference>
<dbReference type="InterPro" id="IPR039425">
    <property type="entry name" value="RNA_pol_sigma-70-like"/>
</dbReference>
<reference evidence="7" key="1">
    <citation type="submission" date="2016-11" db="EMBL/GenBank/DDBJ databases">
        <authorList>
            <person name="Varghese N."/>
            <person name="Submissions S."/>
        </authorList>
    </citation>
    <scope>NUCLEOTIDE SEQUENCE [LARGE SCALE GENOMIC DNA]</scope>
    <source>
        <strain evidence="7">DSM 16785</strain>
    </source>
</reference>
<dbReference type="GO" id="GO:0006352">
    <property type="term" value="P:DNA-templated transcription initiation"/>
    <property type="evidence" value="ECO:0007669"/>
    <property type="project" value="InterPro"/>
</dbReference>
<dbReference type="Proteomes" id="UP000184334">
    <property type="component" value="Unassembled WGS sequence"/>
</dbReference>
<protein>
    <submittedName>
        <fullName evidence="7">RNA polymerase, sigma-24 subunit, RpoE</fullName>
    </submittedName>
</protein>
<comment type="caution">
    <text evidence="7">The sequence shown here is derived from an EMBL/GenBank/DDBJ whole genome shotgun (WGS) entry which is preliminary data.</text>
</comment>
<evidence type="ECO:0000313" key="8">
    <source>
        <dbReference type="Proteomes" id="UP000184334"/>
    </source>
</evidence>
<dbReference type="InterPro" id="IPR014284">
    <property type="entry name" value="RNA_pol_sigma-70_dom"/>
</dbReference>
<sequence length="186" mass="21906">MNEKKLIEKLKEKDKEAFEELYNTYAPKIYVTLKKFVDPSEIEDALQEVFFKIFKGIHTFRGDSKLSTWIYQITINVGKDYIRKKKKYAVENIDLTENYTEGIGIQPEADVNVSSEVLDEMEMEKIKKIMENLSEEDRMLIKLRDIDGLSYDEIAKKLNKPLGSVKSRLHYARKKFQKLLKEENLV</sequence>
<dbReference type="Pfam" id="PF08281">
    <property type="entry name" value="Sigma70_r4_2"/>
    <property type="match status" value="1"/>
</dbReference>
<dbReference type="Pfam" id="PF04542">
    <property type="entry name" value="Sigma70_r2"/>
    <property type="match status" value="1"/>
</dbReference>
<dbReference type="AlphaFoldDB" id="A0A1M4Y0I0"/>
<dbReference type="SUPFAM" id="SSF88946">
    <property type="entry name" value="Sigma2 domain of RNA polymerase sigma factors"/>
    <property type="match status" value="1"/>
</dbReference>
<dbReference type="InterPro" id="IPR013325">
    <property type="entry name" value="RNA_pol_sigma_r2"/>
</dbReference>
<keyword evidence="3" id="KW-0731">Sigma factor</keyword>
<dbReference type="NCBIfam" id="TIGR02937">
    <property type="entry name" value="sigma70-ECF"/>
    <property type="match status" value="1"/>
</dbReference>
<dbReference type="InterPro" id="IPR036388">
    <property type="entry name" value="WH-like_DNA-bd_sf"/>
</dbReference>
<dbReference type="Gene3D" id="1.10.1740.10">
    <property type="match status" value="1"/>
</dbReference>
<evidence type="ECO:0000256" key="1">
    <source>
        <dbReference type="ARBA" id="ARBA00010641"/>
    </source>
</evidence>
<keyword evidence="4" id="KW-0804">Transcription</keyword>
<accession>A0A1M4Y0I0</accession>
<dbReference type="EMBL" id="FQUI01000026">
    <property type="protein sequence ID" value="SHE98992.1"/>
    <property type="molecule type" value="Genomic_DNA"/>
</dbReference>
<dbReference type="InterPro" id="IPR007627">
    <property type="entry name" value="RNA_pol_sigma70_r2"/>
</dbReference>
<dbReference type="STRING" id="1122195.SAMN02745164_01559"/>
<keyword evidence="8" id="KW-1185">Reference proteome</keyword>
<dbReference type="OrthoDB" id="9784984at2"/>
<proteinExistence type="inferred from homology"/>
<evidence type="ECO:0000256" key="2">
    <source>
        <dbReference type="ARBA" id="ARBA00023015"/>
    </source>
</evidence>
<gene>
    <name evidence="7" type="ORF">SAMN02745164_01559</name>
</gene>
<evidence type="ECO:0000259" key="6">
    <source>
        <dbReference type="Pfam" id="PF08281"/>
    </source>
</evidence>